<name>A0A0H3K4F0_SYNP6</name>
<keyword evidence="2" id="KW-0808">Transferase</keyword>
<feature type="domain" description="Glycosyl transferase family 1" evidence="1">
    <location>
        <begin position="187"/>
        <end position="326"/>
    </location>
</feature>
<sequence>MRVAIVHYWLVQMRGGERVLEALCDLFPEADLFTHVCDRDRLSPTLQRHRIQTSFIQRLPAAQRRYPTYLPLMPFALEQFDLRGYDLVISSESGPAKGVITDPNSLHICYCHSPMRYLWDLAPSYRRQAGWFKRRAMDLLLPPLRVWDQATAQRVDHFLANSRFVAQRIRKYYRREATVLHPPVHADRFAIADREPEDFYLYVGQLVPYKRADLAVAACSAFGKRLIVIGDGEERSRLEKLAGPTVQFLGRQSDAAIASYYQRCRALLFPGVEDFGIVPLEAMASGRPVIAYGDGGALETVKAGETGLFFQSATVEALTNAITQFEVQQGQFDPVAIREHAMGFDCDTFKTNFQRFLTSVL</sequence>
<reference evidence="2 3" key="1">
    <citation type="journal article" date="2007" name="Photosyn. Res.">
        <title>Complete nucleotide sequence of the freshwater unicellular cyanobacterium Synechococcus elongatus PCC 6301 chromosome: gene content and organization.</title>
        <authorList>
            <person name="Sugita C."/>
            <person name="Ogata K."/>
            <person name="Shikata M."/>
            <person name="Jikuya H."/>
            <person name="Takano J."/>
            <person name="Furumichi M."/>
            <person name="Kanehisa M."/>
            <person name="Omata T."/>
            <person name="Sugiura M."/>
            <person name="Sugita M."/>
        </authorList>
    </citation>
    <scope>NUCLEOTIDE SEQUENCE [LARGE SCALE GENOMIC DNA]</scope>
    <source>
        <strain evidence="3">ATCC 27144 / PCC 6301 / SAUG 1402/1</strain>
    </source>
</reference>
<dbReference type="AlphaFoldDB" id="A0A0H3K4F0"/>
<protein>
    <submittedName>
        <fullName evidence="2">Probable glycosyltransferase</fullName>
    </submittedName>
</protein>
<dbReference type="Pfam" id="PF00534">
    <property type="entry name" value="Glycos_transf_1"/>
    <property type="match status" value="1"/>
</dbReference>
<evidence type="ECO:0000259" key="1">
    <source>
        <dbReference type="Pfam" id="PF00534"/>
    </source>
</evidence>
<dbReference type="Gene3D" id="3.40.50.2000">
    <property type="entry name" value="Glycogen Phosphorylase B"/>
    <property type="match status" value="2"/>
</dbReference>
<evidence type="ECO:0000313" key="3">
    <source>
        <dbReference type="Proteomes" id="UP000001175"/>
    </source>
</evidence>
<dbReference type="SUPFAM" id="SSF53756">
    <property type="entry name" value="UDP-Glycosyltransferase/glycogen phosphorylase"/>
    <property type="match status" value="1"/>
</dbReference>
<dbReference type="KEGG" id="syc:syc2070_c"/>
<dbReference type="GeneID" id="72430900"/>
<dbReference type="RefSeq" id="WP_011244380.1">
    <property type="nucleotide sequence ID" value="NC_006576.1"/>
</dbReference>
<evidence type="ECO:0000313" key="2">
    <source>
        <dbReference type="EMBL" id="BAD80260.1"/>
    </source>
</evidence>
<gene>
    <name evidence="2" type="primary">rfaG</name>
    <name evidence="2" type="ordered locus">syc2070_c</name>
</gene>
<dbReference type="PANTHER" id="PTHR45947">
    <property type="entry name" value="SULFOQUINOVOSYL TRANSFERASE SQD2"/>
    <property type="match status" value="1"/>
</dbReference>
<dbReference type="Proteomes" id="UP000001175">
    <property type="component" value="Chromosome"/>
</dbReference>
<dbReference type="PANTHER" id="PTHR45947:SF3">
    <property type="entry name" value="SULFOQUINOVOSYL TRANSFERASE SQD2"/>
    <property type="match status" value="1"/>
</dbReference>
<dbReference type="eggNOG" id="COG0438">
    <property type="taxonomic scope" value="Bacteria"/>
</dbReference>
<organism evidence="2 3">
    <name type="scientific">Synechococcus sp. (strain ATCC 27144 / PCC 6301 / SAUG 1402/1)</name>
    <name type="common">Anacystis nidulans</name>
    <dbReference type="NCBI Taxonomy" id="269084"/>
    <lineage>
        <taxon>Bacteria</taxon>
        <taxon>Bacillati</taxon>
        <taxon>Cyanobacteriota</taxon>
        <taxon>Cyanophyceae</taxon>
        <taxon>Synechococcales</taxon>
        <taxon>Synechococcaceae</taxon>
        <taxon>Synechococcus</taxon>
    </lineage>
</organism>
<dbReference type="InterPro" id="IPR050194">
    <property type="entry name" value="Glycosyltransferase_grp1"/>
</dbReference>
<accession>A0A0H3K4F0</accession>
<dbReference type="GO" id="GO:0016757">
    <property type="term" value="F:glycosyltransferase activity"/>
    <property type="evidence" value="ECO:0007669"/>
    <property type="project" value="InterPro"/>
</dbReference>
<dbReference type="InterPro" id="IPR001296">
    <property type="entry name" value="Glyco_trans_1"/>
</dbReference>
<dbReference type="EMBL" id="AP008231">
    <property type="protein sequence ID" value="BAD80260.1"/>
    <property type="molecule type" value="Genomic_DNA"/>
</dbReference>
<proteinExistence type="predicted"/>